<dbReference type="Proteomes" id="UP000490821">
    <property type="component" value="Unassembled WGS sequence"/>
</dbReference>
<dbReference type="GO" id="GO:0003677">
    <property type="term" value="F:DNA binding"/>
    <property type="evidence" value="ECO:0007669"/>
    <property type="project" value="UniProtKB-KW"/>
</dbReference>
<dbReference type="PROSITE" id="PS50943">
    <property type="entry name" value="HTH_CROC1"/>
    <property type="match status" value="1"/>
</dbReference>
<dbReference type="CDD" id="cd00093">
    <property type="entry name" value="HTH_XRE"/>
    <property type="match status" value="1"/>
</dbReference>
<dbReference type="Proteomes" id="UP000198558">
    <property type="component" value="Unassembled WGS sequence"/>
</dbReference>
<evidence type="ECO:0000313" key="3">
    <source>
        <dbReference type="EMBL" id="GFI41638.1"/>
    </source>
</evidence>
<dbReference type="RefSeq" id="WP_092351684.1">
    <property type="nucleotide sequence ID" value="NZ_BLMI01000201.1"/>
</dbReference>
<dbReference type="PANTHER" id="PTHR46558">
    <property type="entry name" value="TRACRIPTIONAL REGULATORY PROTEIN-RELATED-RELATED"/>
    <property type="match status" value="1"/>
</dbReference>
<keyword evidence="5" id="KW-1185">Reference proteome</keyword>
<dbReference type="Pfam" id="PF01381">
    <property type="entry name" value="HTH_3"/>
    <property type="match status" value="1"/>
</dbReference>
<evidence type="ECO:0000313" key="4">
    <source>
        <dbReference type="EMBL" id="SET09988.1"/>
    </source>
</evidence>
<feature type="domain" description="HTH cro/C1-type" evidence="2">
    <location>
        <begin position="6"/>
        <end position="60"/>
    </location>
</feature>
<evidence type="ECO:0000313" key="5">
    <source>
        <dbReference type="Proteomes" id="UP000198558"/>
    </source>
</evidence>
<dbReference type="InterPro" id="IPR001387">
    <property type="entry name" value="Cro/C1-type_HTH"/>
</dbReference>
<evidence type="ECO:0000259" key="2">
    <source>
        <dbReference type="PROSITE" id="PS50943"/>
    </source>
</evidence>
<protein>
    <submittedName>
        <fullName evidence="4">DNA-binding transcriptional regulator, XRE-family HTH domain</fullName>
    </submittedName>
</protein>
<dbReference type="Gene3D" id="1.10.260.40">
    <property type="entry name" value="lambda repressor-like DNA-binding domains"/>
    <property type="match status" value="1"/>
</dbReference>
<dbReference type="EMBL" id="FOIN01000001">
    <property type="protein sequence ID" value="SET09988.1"/>
    <property type="molecule type" value="Genomic_DNA"/>
</dbReference>
<dbReference type="GeneID" id="78287296"/>
<dbReference type="OrthoDB" id="2064916at2"/>
<dbReference type="InterPro" id="IPR010982">
    <property type="entry name" value="Lambda_DNA-bd_dom_sf"/>
</dbReference>
<reference evidence="5" key="1">
    <citation type="submission" date="2016-10" db="EMBL/GenBank/DDBJ databases">
        <authorList>
            <person name="Varghese N."/>
            <person name="Submissions S."/>
        </authorList>
    </citation>
    <scope>NUCLEOTIDE SEQUENCE [LARGE SCALE GENOMIC DNA]</scope>
    <source>
        <strain evidence="5">DSM 1551</strain>
    </source>
</reference>
<proteinExistence type="predicted"/>
<evidence type="ECO:0000313" key="6">
    <source>
        <dbReference type="Proteomes" id="UP000490821"/>
    </source>
</evidence>
<dbReference type="SMART" id="SM00530">
    <property type="entry name" value="HTH_XRE"/>
    <property type="match status" value="1"/>
</dbReference>
<dbReference type="EMBL" id="BLMI01000201">
    <property type="protein sequence ID" value="GFI41638.1"/>
    <property type="molecule type" value="Genomic_DNA"/>
</dbReference>
<reference evidence="4" key="2">
    <citation type="submission" date="2016-10" db="EMBL/GenBank/DDBJ databases">
        <authorList>
            <person name="de Groot N.N."/>
        </authorList>
    </citation>
    <scope>NUCLEOTIDE SEQUENCE [LARGE SCALE GENOMIC DNA]</scope>
    <source>
        <strain evidence="4">DSM 1551</strain>
    </source>
</reference>
<dbReference type="AlphaFoldDB" id="A0A1I0BTC8"/>
<reference evidence="3 6" key="3">
    <citation type="journal article" date="2020" name="Microbiome">
        <title>Single-cell genomics of uncultured bacteria reveals dietary fiber responders in the mouse gut microbiota.</title>
        <authorList>
            <person name="Chijiiwa R."/>
            <person name="Hosokawa M."/>
            <person name="Kogawa M."/>
            <person name="Nishikawa Y."/>
            <person name="Ide K."/>
            <person name="Sakanashi C."/>
            <person name="Takahashi K."/>
            <person name="Takeyama H."/>
        </authorList>
    </citation>
    <scope>NUCLEOTIDE SEQUENCE [LARGE SCALE GENOMIC DNA]</scope>
    <source>
        <strain evidence="3">IMSAGC_017</strain>
    </source>
</reference>
<dbReference type="SUPFAM" id="SSF47413">
    <property type="entry name" value="lambda repressor-like DNA-binding domains"/>
    <property type="match status" value="1"/>
</dbReference>
<name>A0A1I0BTC8_9FIRM</name>
<keyword evidence="1 4" id="KW-0238">DNA-binding</keyword>
<accession>A0A1I0BTC8</accession>
<evidence type="ECO:0000256" key="1">
    <source>
        <dbReference type="ARBA" id="ARBA00023125"/>
    </source>
</evidence>
<dbReference type="PANTHER" id="PTHR46558:SF11">
    <property type="entry name" value="HTH-TYPE TRANSCRIPTIONAL REGULATOR XRE"/>
    <property type="match status" value="1"/>
</dbReference>
<sequence length="74" mass="8748">MKANKLLDLREDKNLTQADIAKTLNVNQTTYSRYERGDINIPLDILIKMALFFNTSIDYILNLTNEKKPYKRKR</sequence>
<gene>
    <name evidence="3" type="ORF">IMSAGC017_01683</name>
    <name evidence="4" type="ORF">SAMN04489758_101254</name>
</gene>
<organism evidence="4 5">
    <name type="scientific">Thomasclavelia cocleata</name>
    <dbReference type="NCBI Taxonomy" id="69824"/>
    <lineage>
        <taxon>Bacteria</taxon>
        <taxon>Bacillati</taxon>
        <taxon>Bacillota</taxon>
        <taxon>Erysipelotrichia</taxon>
        <taxon>Erysipelotrichales</taxon>
        <taxon>Coprobacillaceae</taxon>
        <taxon>Thomasclavelia</taxon>
    </lineage>
</organism>